<geneLocation type="plasmid" evidence="1 2">
    <name>pANACY.03</name>
</geneLocation>
<keyword evidence="2" id="KW-1185">Reference proteome</keyword>
<proteinExistence type="predicted"/>
<evidence type="ECO:0000313" key="1">
    <source>
        <dbReference type="EMBL" id="AFZ61329.1"/>
    </source>
</evidence>
<dbReference type="OrthoDB" id="583667at2"/>
<evidence type="ECO:0008006" key="3">
    <source>
        <dbReference type="Google" id="ProtNLM"/>
    </source>
</evidence>
<organism evidence="1 2">
    <name type="scientific">Anabaena cylindrica (strain ATCC 27899 / PCC 7122)</name>
    <dbReference type="NCBI Taxonomy" id="272123"/>
    <lineage>
        <taxon>Bacteria</taxon>
        <taxon>Bacillati</taxon>
        <taxon>Cyanobacteriota</taxon>
        <taxon>Cyanophyceae</taxon>
        <taxon>Nostocales</taxon>
        <taxon>Nostocaceae</taxon>
        <taxon>Anabaena</taxon>
    </lineage>
</organism>
<dbReference type="AlphaFoldDB" id="K9ZRD4"/>
<dbReference type="PATRIC" id="fig|272123.3.peg.6575"/>
<sequence>MMRQAELKQSIIQRLDRMQPEQLAFVVSFLDTFETYSQSVSQSQLTAEKRHELITSLKGKYAYTSTSSDDFARRKQDEIDWEERNQ</sequence>
<protein>
    <recommendedName>
        <fullName evidence="3">DUF2281 domain-containing protein</fullName>
    </recommendedName>
</protein>
<evidence type="ECO:0000313" key="2">
    <source>
        <dbReference type="Proteomes" id="UP000010474"/>
    </source>
</evidence>
<dbReference type="KEGG" id="acy:Anacy_6052"/>
<gene>
    <name evidence="1" type="ordered locus">Anacy_6052</name>
</gene>
<dbReference type="Proteomes" id="UP000010474">
    <property type="component" value="Plasmid pANACY.03"/>
</dbReference>
<dbReference type="HOGENOM" id="CLU_172534_2_0_3"/>
<keyword evidence="1" id="KW-0614">Plasmid</keyword>
<reference evidence="2" key="1">
    <citation type="journal article" date="2013" name="Proc. Natl. Acad. Sci. U.S.A.">
        <title>Improving the coverage of the cyanobacterial phylum using diversity-driven genome sequencing.</title>
        <authorList>
            <person name="Shih P.M."/>
            <person name="Wu D."/>
            <person name="Latifi A."/>
            <person name="Axen S.D."/>
            <person name="Fewer D.P."/>
            <person name="Talla E."/>
            <person name="Calteau A."/>
            <person name="Cai F."/>
            <person name="Tandeau de Marsac N."/>
            <person name="Rippka R."/>
            <person name="Herdman M."/>
            <person name="Sivonen K."/>
            <person name="Coursin T."/>
            <person name="Laurent T."/>
            <person name="Goodwin L."/>
            <person name="Nolan M."/>
            <person name="Davenport K.W."/>
            <person name="Han C.S."/>
            <person name="Rubin E.M."/>
            <person name="Eisen J.A."/>
            <person name="Woyke T."/>
            <person name="Gugger M."/>
            <person name="Kerfeld C.A."/>
        </authorList>
    </citation>
    <scope>NUCLEOTIDE SEQUENCE [LARGE SCALE GENOMIC DNA]</scope>
    <source>
        <strain evidence="2">ATCC 27899 / PCC 7122</strain>
    </source>
</reference>
<accession>K9ZRD4</accession>
<dbReference type="EMBL" id="CP003662">
    <property type="protein sequence ID" value="AFZ61329.1"/>
    <property type="molecule type" value="Genomic_DNA"/>
</dbReference>
<name>K9ZRD4_ANACC</name>
<dbReference type="RefSeq" id="WP_015217795.1">
    <property type="nucleotide sequence ID" value="NC_019773.1"/>
</dbReference>